<dbReference type="Pfam" id="PF19765">
    <property type="entry name" value="DUF6252"/>
    <property type="match status" value="1"/>
</dbReference>
<proteinExistence type="predicted"/>
<organism evidence="1 2">
    <name type="scientific">Myroides guanonis</name>
    <dbReference type="NCBI Taxonomy" id="1150112"/>
    <lineage>
        <taxon>Bacteria</taxon>
        <taxon>Pseudomonadati</taxon>
        <taxon>Bacteroidota</taxon>
        <taxon>Flavobacteriia</taxon>
        <taxon>Flavobacteriales</taxon>
        <taxon>Flavobacteriaceae</taxon>
        <taxon>Myroides</taxon>
    </lineage>
</organism>
<dbReference type="InterPro" id="IPR046219">
    <property type="entry name" value="DUF6252"/>
</dbReference>
<accession>A0A1I3SDX0</accession>
<evidence type="ECO:0000313" key="2">
    <source>
        <dbReference type="Proteomes" id="UP000243887"/>
    </source>
</evidence>
<dbReference type="Proteomes" id="UP000243887">
    <property type="component" value="Unassembled WGS sequence"/>
</dbReference>
<reference evidence="2" key="1">
    <citation type="submission" date="2016-10" db="EMBL/GenBank/DDBJ databases">
        <authorList>
            <person name="Varghese N."/>
            <person name="Submissions S."/>
        </authorList>
    </citation>
    <scope>NUCLEOTIDE SEQUENCE [LARGE SCALE GENOMIC DNA]</scope>
    <source>
        <strain evidence="2">DSM 26542</strain>
    </source>
</reference>
<protein>
    <submittedName>
        <fullName evidence="1">Uncharacterized protein</fullName>
    </submittedName>
</protein>
<dbReference type="STRING" id="1150112.SAMN04487893_11053"/>
<gene>
    <name evidence="1" type="ORF">SAMN04487893_11053</name>
</gene>
<evidence type="ECO:0000313" key="1">
    <source>
        <dbReference type="EMBL" id="SFJ56935.1"/>
    </source>
</evidence>
<sequence length="190" mass="21293">MFLYGDNLLNMKKILGMLALTLTFIACDNDVVFNDPSFGAQRLTELNDSISLPTYEYWKATDFSAKVLDGSMIITGTDGHTTIELRTVSYEYGSKYDMGVLEADRATLTYKNEDGEVIAPVYITNGEYGVGSGYITYSPKEKQVEGTISGEFNITFVHDMLEVEGAFVRRDNTQTYNKGTFYRIPVEQAK</sequence>
<name>A0A1I3SDX0_9FLAO</name>
<keyword evidence="2" id="KW-1185">Reference proteome</keyword>
<dbReference type="AlphaFoldDB" id="A0A1I3SDX0"/>
<dbReference type="EMBL" id="FORU01000010">
    <property type="protein sequence ID" value="SFJ56935.1"/>
    <property type="molecule type" value="Genomic_DNA"/>
</dbReference>